<keyword evidence="4 5" id="KW-0274">FAD</keyword>
<dbReference type="SUPFAM" id="SSF54373">
    <property type="entry name" value="FAD-linked reductases, C-terminal domain"/>
    <property type="match status" value="1"/>
</dbReference>
<comment type="cofactor">
    <cofactor evidence="1 5">
        <name>FAD</name>
        <dbReference type="ChEBI" id="CHEBI:57692"/>
    </cofactor>
</comment>
<evidence type="ECO:0000256" key="2">
    <source>
        <dbReference type="ARBA" id="ARBA00010790"/>
    </source>
</evidence>
<feature type="binding site" evidence="5">
    <location>
        <position position="238"/>
    </location>
    <ligand>
        <name>FAD</name>
        <dbReference type="ChEBI" id="CHEBI:57692"/>
    </ligand>
</feature>
<dbReference type="Gene3D" id="3.50.50.60">
    <property type="entry name" value="FAD/NAD(P)-binding domain"/>
    <property type="match status" value="1"/>
</dbReference>
<evidence type="ECO:0000313" key="9">
    <source>
        <dbReference type="EMBL" id="NUB45890.1"/>
    </source>
</evidence>
<evidence type="ECO:0000256" key="5">
    <source>
        <dbReference type="PIRSR" id="PIRSR000137-2"/>
    </source>
</evidence>
<evidence type="ECO:0000256" key="4">
    <source>
        <dbReference type="ARBA" id="ARBA00022827"/>
    </source>
</evidence>
<dbReference type="Pfam" id="PF00732">
    <property type="entry name" value="GMC_oxred_N"/>
    <property type="match status" value="1"/>
</dbReference>
<dbReference type="InterPro" id="IPR012132">
    <property type="entry name" value="GMC_OxRdtase"/>
</dbReference>
<feature type="binding site" evidence="5">
    <location>
        <position position="461"/>
    </location>
    <ligand>
        <name>substrate</name>
    </ligand>
</feature>
<dbReference type="InterPro" id="IPR007867">
    <property type="entry name" value="GMC_OxRtase_C"/>
</dbReference>
<evidence type="ECO:0000256" key="3">
    <source>
        <dbReference type="ARBA" id="ARBA00022630"/>
    </source>
</evidence>
<evidence type="ECO:0000313" key="10">
    <source>
        <dbReference type="Proteomes" id="UP000484076"/>
    </source>
</evidence>
<organism evidence="9 10">
    <name type="scientific">Fertoeibacter niger</name>
    <dbReference type="NCBI Taxonomy" id="2656921"/>
    <lineage>
        <taxon>Bacteria</taxon>
        <taxon>Pseudomonadati</taxon>
        <taxon>Pseudomonadota</taxon>
        <taxon>Alphaproteobacteria</taxon>
        <taxon>Rhodobacterales</taxon>
        <taxon>Paracoccaceae</taxon>
        <taxon>Fertoeibacter</taxon>
    </lineage>
</organism>
<proteinExistence type="inferred from homology"/>
<comment type="similarity">
    <text evidence="2 6">Belongs to the GMC oxidoreductase family.</text>
</comment>
<gene>
    <name evidence="9" type="ORF">GEU84_015950</name>
</gene>
<dbReference type="SUPFAM" id="SSF51905">
    <property type="entry name" value="FAD/NAD(P)-binding domain"/>
    <property type="match status" value="1"/>
</dbReference>
<evidence type="ECO:0000256" key="6">
    <source>
        <dbReference type="RuleBase" id="RU003968"/>
    </source>
</evidence>
<evidence type="ECO:0000256" key="1">
    <source>
        <dbReference type="ARBA" id="ARBA00001974"/>
    </source>
</evidence>
<name>A0A8X8KPB5_9RHOB</name>
<keyword evidence="3 6" id="KW-0285">Flavoprotein</keyword>
<protein>
    <submittedName>
        <fullName evidence="9">GMC family oxidoreductase N-terminal domain-containing protein</fullName>
    </submittedName>
</protein>
<dbReference type="AlphaFoldDB" id="A0A8X8KPB5"/>
<sequence>MEQIAQKMTGASAGRDAHDFDFIVCGAGSSGSVVAARLAQDGQARVLLLEAGGDDVDSRVTDPAQWPLNLGSERDWGFVGQPAPGLAGRRLPLSMGKGLGGGSSINVMVWARGHKEDWNHFAAEAGDERWGYESVLGYYRRIEDWRGAPDPVRRGSGGPVHVAQPDAPQPIAQTLVTAAGLAGIPVFDSPNGEMMESDGGAAIAELRINGGQRESVFRSYVAPMLAHPNLTVLTDALVTGLVFAGRKVVGVDAVVRGEPRRFHARCETVLSLGAVHTPKVLMQSGIGHRDELHAHGISVIQHLPGVGQNHQDHIAFGCTWAYHAPQGVGGGGCEAALYWKSDSRLNHPDILQCQLEFPVPAPAEAGIATPEHGWTMFAGLAQPKSRGRLRLSGPDARDPVLIEPNSLSEPEDVAAALAAVELCREVGNSAAFAPLVRGEAAPGPRDKSGMIDFIRKSAVTYWHQSCTAMMGRDSMAVVDNELRVYGVEGLRIADASIMPRIPVGNTMAPCVVIGERAADLIRLAHGLSSAHGIGNPVRV</sequence>
<accession>A0A8X8KPB5</accession>
<feature type="domain" description="Glucose-methanol-choline oxidoreductase N-terminal" evidence="8">
    <location>
        <begin position="273"/>
        <end position="287"/>
    </location>
</feature>
<dbReference type="InterPro" id="IPR036188">
    <property type="entry name" value="FAD/NAD-bd_sf"/>
</dbReference>
<feature type="domain" description="Glucose-methanol-choline oxidoreductase N-terminal" evidence="7">
    <location>
        <begin position="96"/>
        <end position="119"/>
    </location>
</feature>
<dbReference type="GO" id="GO:0016614">
    <property type="term" value="F:oxidoreductase activity, acting on CH-OH group of donors"/>
    <property type="evidence" value="ECO:0007669"/>
    <property type="project" value="InterPro"/>
</dbReference>
<evidence type="ECO:0000259" key="8">
    <source>
        <dbReference type="PROSITE" id="PS00624"/>
    </source>
</evidence>
<dbReference type="PANTHER" id="PTHR11552">
    <property type="entry name" value="GLUCOSE-METHANOL-CHOLINE GMC OXIDOREDUCTASE"/>
    <property type="match status" value="1"/>
</dbReference>
<reference evidence="9" key="1">
    <citation type="submission" date="2020-05" db="EMBL/GenBank/DDBJ databases">
        <title>Fertoebacter nigrum gen. nov., sp. nov., a new member of the family Rhodobacteraceae.</title>
        <authorList>
            <person name="Szuroczki S."/>
            <person name="Abbaszade G."/>
            <person name="Buni D."/>
            <person name="Schumann P."/>
            <person name="Toth E."/>
        </authorList>
    </citation>
    <scope>NUCLEOTIDE SEQUENCE</scope>
    <source>
        <strain evidence="9">RG-N-1a</strain>
    </source>
</reference>
<comment type="caution">
    <text evidence="9">The sequence shown here is derived from an EMBL/GenBank/DDBJ whole genome shotgun (WGS) entry which is preliminary data.</text>
</comment>
<dbReference type="PROSITE" id="PS00624">
    <property type="entry name" value="GMC_OXRED_2"/>
    <property type="match status" value="1"/>
</dbReference>
<dbReference type="PANTHER" id="PTHR11552:SF147">
    <property type="entry name" value="CHOLINE DEHYDROGENASE, MITOCHONDRIAL"/>
    <property type="match status" value="1"/>
</dbReference>
<feature type="binding site" evidence="5">
    <location>
        <begin position="106"/>
        <end position="109"/>
    </location>
    <ligand>
        <name>FAD</name>
        <dbReference type="ChEBI" id="CHEBI:57692"/>
    </ligand>
</feature>
<dbReference type="Gene3D" id="3.30.560.10">
    <property type="entry name" value="Glucose Oxidase, domain 3"/>
    <property type="match status" value="1"/>
</dbReference>
<dbReference type="PIRSF" id="PIRSF000137">
    <property type="entry name" value="Alcohol_oxidase"/>
    <property type="match status" value="1"/>
</dbReference>
<evidence type="ECO:0000259" key="7">
    <source>
        <dbReference type="PROSITE" id="PS00623"/>
    </source>
</evidence>
<dbReference type="PROSITE" id="PS00623">
    <property type="entry name" value="GMC_OXRED_1"/>
    <property type="match status" value="1"/>
</dbReference>
<dbReference type="Pfam" id="PF05199">
    <property type="entry name" value="GMC_oxred_C"/>
    <property type="match status" value="1"/>
</dbReference>
<feature type="binding site" evidence="5">
    <location>
        <begin position="462"/>
        <end position="463"/>
    </location>
    <ligand>
        <name>FAD</name>
        <dbReference type="ChEBI" id="CHEBI:57692"/>
    </ligand>
</feature>
<dbReference type="EMBL" id="WHUT02000010">
    <property type="protein sequence ID" value="NUB45890.1"/>
    <property type="molecule type" value="Genomic_DNA"/>
</dbReference>
<dbReference type="RefSeq" id="WP_152827913.1">
    <property type="nucleotide sequence ID" value="NZ_WHUT02000010.1"/>
</dbReference>
<dbReference type="Proteomes" id="UP000484076">
    <property type="component" value="Unassembled WGS sequence"/>
</dbReference>
<keyword evidence="10" id="KW-1185">Reference proteome</keyword>
<dbReference type="InterPro" id="IPR000172">
    <property type="entry name" value="GMC_OxRdtase_N"/>
</dbReference>
<dbReference type="GO" id="GO:0050660">
    <property type="term" value="F:flavin adenine dinucleotide binding"/>
    <property type="evidence" value="ECO:0007669"/>
    <property type="project" value="InterPro"/>
</dbReference>